<proteinExistence type="predicted"/>
<dbReference type="Proteomes" id="UP001152523">
    <property type="component" value="Unassembled WGS sequence"/>
</dbReference>
<evidence type="ECO:0000313" key="1">
    <source>
        <dbReference type="EMBL" id="CAH9121770.1"/>
    </source>
</evidence>
<keyword evidence="2" id="KW-1185">Reference proteome</keyword>
<sequence>MMKLCSSAMLTGGESKEIAASMADFMQSWKGLDLEEEMEGKERPENCEELIEGEDRTIGDLLRAKEDKEMLIRPPLPLLNRRQEGIVRLGFGRLYLFLL</sequence>
<reference evidence="1" key="1">
    <citation type="submission" date="2022-07" db="EMBL/GenBank/DDBJ databases">
        <authorList>
            <person name="Macas J."/>
            <person name="Novak P."/>
            <person name="Neumann P."/>
        </authorList>
    </citation>
    <scope>NUCLEOTIDE SEQUENCE</scope>
</reference>
<accession>A0AAV0ED06</accession>
<dbReference type="EMBL" id="CAMAPF010000921">
    <property type="protein sequence ID" value="CAH9121770.1"/>
    <property type="molecule type" value="Genomic_DNA"/>
</dbReference>
<gene>
    <name evidence="1" type="ORF">CEPIT_LOCUS23957</name>
</gene>
<evidence type="ECO:0000313" key="2">
    <source>
        <dbReference type="Proteomes" id="UP001152523"/>
    </source>
</evidence>
<name>A0AAV0ED06_9ASTE</name>
<protein>
    <submittedName>
        <fullName evidence="1">Uncharacterized protein</fullName>
    </submittedName>
</protein>
<dbReference type="AlphaFoldDB" id="A0AAV0ED06"/>
<comment type="caution">
    <text evidence="1">The sequence shown here is derived from an EMBL/GenBank/DDBJ whole genome shotgun (WGS) entry which is preliminary data.</text>
</comment>
<organism evidence="1 2">
    <name type="scientific">Cuscuta epithymum</name>
    <dbReference type="NCBI Taxonomy" id="186058"/>
    <lineage>
        <taxon>Eukaryota</taxon>
        <taxon>Viridiplantae</taxon>
        <taxon>Streptophyta</taxon>
        <taxon>Embryophyta</taxon>
        <taxon>Tracheophyta</taxon>
        <taxon>Spermatophyta</taxon>
        <taxon>Magnoliopsida</taxon>
        <taxon>eudicotyledons</taxon>
        <taxon>Gunneridae</taxon>
        <taxon>Pentapetalae</taxon>
        <taxon>asterids</taxon>
        <taxon>lamiids</taxon>
        <taxon>Solanales</taxon>
        <taxon>Convolvulaceae</taxon>
        <taxon>Cuscuteae</taxon>
        <taxon>Cuscuta</taxon>
        <taxon>Cuscuta subgen. Cuscuta</taxon>
    </lineage>
</organism>